<gene>
    <name evidence="1" type="ORF">LCGC14_0413910</name>
</gene>
<dbReference type="Gene3D" id="1.10.10.2840">
    <property type="entry name" value="PucR C-terminal helix-turn-helix domain"/>
    <property type="match status" value="1"/>
</dbReference>
<reference evidence="1" key="1">
    <citation type="journal article" date="2015" name="Nature">
        <title>Complex archaea that bridge the gap between prokaryotes and eukaryotes.</title>
        <authorList>
            <person name="Spang A."/>
            <person name="Saw J.H."/>
            <person name="Jorgensen S.L."/>
            <person name="Zaremba-Niedzwiedzka K."/>
            <person name="Martijn J."/>
            <person name="Lind A.E."/>
            <person name="van Eijk R."/>
            <person name="Schleper C."/>
            <person name="Guy L."/>
            <person name="Ettema T.J."/>
        </authorList>
    </citation>
    <scope>NUCLEOTIDE SEQUENCE</scope>
</reference>
<dbReference type="InterPro" id="IPR042070">
    <property type="entry name" value="PucR_C-HTH_sf"/>
</dbReference>
<sequence>MKTDIIWQESLGLALSRAYRGDEDARGRAVMLMLKLMRTRSDETRNYVTLKFLRVIDGGRIDPSRPATFKRYVEMAIRSTILDYLRKESTEKRRHGEFIVDAIVRENWPRSEPLREMRLNDTTLQHLADTARAMGTPRGAIVATAASLGITRQTLRKRVRKIIEGKCLSDFKEKDWTL</sequence>
<evidence type="ECO:0000313" key="1">
    <source>
        <dbReference type="EMBL" id="KKN72105.1"/>
    </source>
</evidence>
<accession>A0A0F9SSY8</accession>
<dbReference type="EMBL" id="LAZR01000369">
    <property type="protein sequence ID" value="KKN72105.1"/>
    <property type="molecule type" value="Genomic_DNA"/>
</dbReference>
<dbReference type="AlphaFoldDB" id="A0A0F9SSY8"/>
<name>A0A0F9SSY8_9ZZZZ</name>
<comment type="caution">
    <text evidence="1">The sequence shown here is derived from an EMBL/GenBank/DDBJ whole genome shotgun (WGS) entry which is preliminary data.</text>
</comment>
<proteinExistence type="predicted"/>
<organism evidence="1">
    <name type="scientific">marine sediment metagenome</name>
    <dbReference type="NCBI Taxonomy" id="412755"/>
    <lineage>
        <taxon>unclassified sequences</taxon>
        <taxon>metagenomes</taxon>
        <taxon>ecological metagenomes</taxon>
    </lineage>
</organism>
<protein>
    <submittedName>
        <fullName evidence="1">Uncharacterized protein</fullName>
    </submittedName>
</protein>